<dbReference type="PROSITE" id="PS00136">
    <property type="entry name" value="SUBTILASE_ASP"/>
    <property type="match status" value="1"/>
</dbReference>
<dbReference type="InterPro" id="IPR003137">
    <property type="entry name" value="PA_domain"/>
</dbReference>
<dbReference type="InterPro" id="IPR023827">
    <property type="entry name" value="Peptidase_S8_Asp-AS"/>
</dbReference>
<evidence type="ECO:0000256" key="2">
    <source>
        <dbReference type="ARBA" id="ARBA00004271"/>
    </source>
</evidence>
<evidence type="ECO:0000256" key="8">
    <source>
        <dbReference type="ARBA" id="ARBA00022801"/>
    </source>
</evidence>
<reference evidence="18 19" key="1">
    <citation type="submission" date="2019-08" db="EMBL/GenBank/DDBJ databases">
        <title>Draft genome sequences of two oriental melons (Cucumis melo L. var makuwa).</title>
        <authorList>
            <person name="Kwon S.-Y."/>
        </authorList>
    </citation>
    <scope>NUCLEOTIDE SEQUENCE [LARGE SCALE GENOMIC DNA]</scope>
    <source>
        <strain evidence="19">cv. Chang Bougi</strain>
        <tissue evidence="18">Leaf</tissue>
    </source>
</reference>
<evidence type="ECO:0000256" key="10">
    <source>
        <dbReference type="ARBA" id="ARBA00023180"/>
    </source>
</evidence>
<feature type="transmembrane region" description="Helical" evidence="14">
    <location>
        <begin position="30"/>
        <end position="49"/>
    </location>
</feature>
<keyword evidence="14" id="KW-1133">Transmembrane helix</keyword>
<dbReference type="CDD" id="cd02120">
    <property type="entry name" value="PA_subtilisin_like"/>
    <property type="match status" value="1"/>
</dbReference>
<dbReference type="InterPro" id="IPR046450">
    <property type="entry name" value="PA_dom_sf"/>
</dbReference>
<evidence type="ECO:0000256" key="13">
    <source>
        <dbReference type="RuleBase" id="RU003355"/>
    </source>
</evidence>
<feature type="active site" description="Charge relay system" evidence="11 12">
    <location>
        <position position="273"/>
    </location>
</feature>
<evidence type="ECO:0000256" key="9">
    <source>
        <dbReference type="ARBA" id="ARBA00022825"/>
    </source>
</evidence>
<dbReference type="FunFam" id="2.60.40.2310:FF:000001">
    <property type="entry name" value="Subtilisin-like protease SBT1.5"/>
    <property type="match status" value="1"/>
</dbReference>
<dbReference type="GO" id="GO:0009610">
    <property type="term" value="P:response to symbiotic fungus"/>
    <property type="evidence" value="ECO:0007669"/>
    <property type="project" value="UniProtKB-ARBA"/>
</dbReference>
<dbReference type="InterPro" id="IPR023828">
    <property type="entry name" value="Peptidase_S8_Ser-AS"/>
</dbReference>
<evidence type="ECO:0000313" key="19">
    <source>
        <dbReference type="Proteomes" id="UP000321947"/>
    </source>
</evidence>
<dbReference type="InterPro" id="IPR036852">
    <property type="entry name" value="Peptidase_S8/S53_dom_sf"/>
</dbReference>
<dbReference type="EMBL" id="SSTD01001877">
    <property type="protein sequence ID" value="TYK29019.1"/>
    <property type="molecule type" value="Genomic_DNA"/>
</dbReference>
<dbReference type="AlphaFoldDB" id="A0A5D3E023"/>
<dbReference type="InterPro" id="IPR000209">
    <property type="entry name" value="Peptidase_S8/S53_dom"/>
</dbReference>
<proteinExistence type="inferred from homology"/>
<dbReference type="Gene3D" id="3.40.50.200">
    <property type="entry name" value="Peptidase S8/S53 domain"/>
    <property type="match status" value="1"/>
</dbReference>
<dbReference type="Pfam" id="PF17766">
    <property type="entry name" value="fn3_6"/>
    <property type="match status" value="1"/>
</dbReference>
<feature type="transmembrane region" description="Helical" evidence="14">
    <location>
        <begin position="69"/>
        <end position="90"/>
    </location>
</feature>
<keyword evidence="14" id="KW-0472">Membrane</keyword>
<accession>A0A5D3E023</accession>
<dbReference type="FunFam" id="3.40.50.200:FF:000006">
    <property type="entry name" value="Subtilisin-like protease SBT1.5"/>
    <property type="match status" value="1"/>
</dbReference>
<dbReference type="PROSITE" id="PS00138">
    <property type="entry name" value="SUBTILASE_SER"/>
    <property type="match status" value="1"/>
</dbReference>
<dbReference type="SUPFAM" id="SSF52025">
    <property type="entry name" value="PA domain"/>
    <property type="match status" value="1"/>
</dbReference>
<comment type="subcellular location">
    <subcellularLocation>
        <location evidence="2">Secreted</location>
        <location evidence="2">Extracellular space</location>
        <location evidence="2">Apoplast</location>
    </subcellularLocation>
</comment>
<gene>
    <name evidence="18" type="ORF">E5676_scaffold120G001300</name>
</gene>
<dbReference type="Proteomes" id="UP000321947">
    <property type="component" value="Unassembled WGS sequence"/>
</dbReference>
<dbReference type="PROSITE" id="PS51892">
    <property type="entry name" value="SUBTILASE"/>
    <property type="match status" value="1"/>
</dbReference>
<dbReference type="Gene3D" id="3.50.30.30">
    <property type="match status" value="1"/>
</dbReference>
<feature type="domain" description="Peptidase S8/S53" evidence="15">
    <location>
        <begin position="192"/>
        <end position="663"/>
    </location>
</feature>
<dbReference type="GO" id="GO:0048046">
    <property type="term" value="C:apoplast"/>
    <property type="evidence" value="ECO:0007669"/>
    <property type="project" value="UniProtKB-SubCell"/>
</dbReference>
<evidence type="ECO:0000256" key="6">
    <source>
        <dbReference type="ARBA" id="ARBA00022670"/>
    </source>
</evidence>
<evidence type="ECO:0000256" key="12">
    <source>
        <dbReference type="PROSITE-ProRule" id="PRU01240"/>
    </source>
</evidence>
<evidence type="ECO:0000313" key="18">
    <source>
        <dbReference type="EMBL" id="TYK29019.1"/>
    </source>
</evidence>
<evidence type="ECO:0000256" key="11">
    <source>
        <dbReference type="PIRSR" id="PIRSR615500-1"/>
    </source>
</evidence>
<dbReference type="Pfam" id="PF00082">
    <property type="entry name" value="Peptidase_S8"/>
    <property type="match status" value="1"/>
</dbReference>
<dbReference type="GO" id="GO:0006508">
    <property type="term" value="P:proteolysis"/>
    <property type="evidence" value="ECO:0007669"/>
    <property type="project" value="UniProtKB-KW"/>
</dbReference>
<evidence type="ECO:0000259" key="16">
    <source>
        <dbReference type="Pfam" id="PF02225"/>
    </source>
</evidence>
<dbReference type="SUPFAM" id="SSF52743">
    <property type="entry name" value="Subtilisin-like"/>
    <property type="match status" value="1"/>
</dbReference>
<feature type="domain" description="PA" evidence="16">
    <location>
        <begin position="428"/>
        <end position="516"/>
    </location>
</feature>
<sequence>MSQVSIVQCLSCMSMYRDLHRNLVSSDRCIIANVTLTSSVTVFVALKYYSRSNMKFPKAFASLTQQKGLGSRTFTLLMEIVPLTGAWFAIARIVRFSFAFTSMISFLMTSRVAQNSSDMSFIISKSVFWKLSSLLTRFCAKLSSKNLHFLSKVPGFIAASPNELLQLHTTHSPKFLGLQRGHGLWNSSNLASDIIIGVLDTGIWPEHISFQDKALPPVPSKWKGICQTGPSFSLSNCNKKLIGARTFIQAYEAAVGRLNATGTFRSARDSDGHGTHTASTAAGNFVNRASFYNQGMGVATGMRFTSRIAAYKVCWPEGCASADILAAMDHAVADGVDVLSISLGGGSSIIYSDQIAIAAFGAIQKGVFVSCSAGNSGPFISTVGNVAPWVMTVAASYTDRTFPTTVRLGNGMVFEGSSLYFGKNLKETPLVYNNTAGDGRETNFCTPGSLDPTMVKGKIAVCERGTNSRTEKGEQVKLAGGAGMILINTILEGEDLLADSHVLPATSVGVSAGKSILNYIASSKRQAKASIMFKGTKYGSRAPRVAAFSSRGPSFYKPYVIKPDITAPGVNILAAWPPIVSPSELESDKRRVLFNIISGTSMSCPHVSGLAALLKSVHKDWSPAAIKSALMTTAYVTDNKNHLISDVGRASGGPADPFAFGSGHVDPEKASDPGLVYDIAPQDYITYLCSLKYNSTQIALVSRGKFTCSSKRTFFQPGDLNYPSFSVFMKKGKNVNSTFKRTVTNVGIPRSDYTVRIYNPKGIRIIVKPEKLSFVKLGEKLSYKVSFVALGKRKSLDDFSFGSLVWHSGTYVVRSPIAVTWQ</sequence>
<organism evidence="18 19">
    <name type="scientific">Cucumis melo var. makuwa</name>
    <name type="common">Oriental melon</name>
    <dbReference type="NCBI Taxonomy" id="1194695"/>
    <lineage>
        <taxon>Eukaryota</taxon>
        <taxon>Viridiplantae</taxon>
        <taxon>Streptophyta</taxon>
        <taxon>Embryophyta</taxon>
        <taxon>Tracheophyta</taxon>
        <taxon>Spermatophyta</taxon>
        <taxon>Magnoliopsida</taxon>
        <taxon>eudicotyledons</taxon>
        <taxon>Gunneridae</taxon>
        <taxon>Pentapetalae</taxon>
        <taxon>rosids</taxon>
        <taxon>fabids</taxon>
        <taxon>Cucurbitales</taxon>
        <taxon>Cucurbitaceae</taxon>
        <taxon>Benincaseae</taxon>
        <taxon>Cucumis</taxon>
    </lineage>
</organism>
<feature type="active site" description="Charge relay system" evidence="11 12">
    <location>
        <position position="200"/>
    </location>
</feature>
<feature type="domain" description="Subtilisin-like protease fibronectin type-III" evidence="17">
    <location>
        <begin position="719"/>
        <end position="819"/>
    </location>
</feature>
<dbReference type="CDD" id="cd04852">
    <property type="entry name" value="Peptidases_S8_3"/>
    <property type="match status" value="1"/>
</dbReference>
<keyword evidence="14" id="KW-0812">Transmembrane</keyword>
<dbReference type="Pfam" id="PF02225">
    <property type="entry name" value="PA"/>
    <property type="match status" value="1"/>
</dbReference>
<keyword evidence="8 12" id="KW-0378">Hydrolase</keyword>
<dbReference type="PANTHER" id="PTHR10795">
    <property type="entry name" value="PROPROTEIN CONVERTASE SUBTILISIN/KEXIN"/>
    <property type="match status" value="1"/>
</dbReference>
<dbReference type="GO" id="GO:0009609">
    <property type="term" value="P:response to symbiotic bacterium"/>
    <property type="evidence" value="ECO:0007669"/>
    <property type="project" value="UniProtKB-ARBA"/>
</dbReference>
<keyword evidence="6 12" id="KW-0645">Protease</keyword>
<evidence type="ECO:0000256" key="5">
    <source>
        <dbReference type="ARBA" id="ARBA00022525"/>
    </source>
</evidence>
<name>A0A5D3E023_CUCMM</name>
<dbReference type="InterPro" id="IPR015500">
    <property type="entry name" value="Peptidase_S8_subtilisin-rel"/>
</dbReference>
<dbReference type="FunFam" id="3.50.30.30:FF:000005">
    <property type="entry name" value="subtilisin-like protease SBT1.5"/>
    <property type="match status" value="1"/>
</dbReference>
<evidence type="ECO:0000259" key="17">
    <source>
        <dbReference type="Pfam" id="PF17766"/>
    </source>
</evidence>
<comment type="caution">
    <text evidence="18">The sequence shown here is derived from an EMBL/GenBank/DDBJ whole genome shotgun (WGS) entry which is preliminary data.</text>
</comment>
<comment type="similarity">
    <text evidence="3 12 13">Belongs to the peptidase S8 family.</text>
</comment>
<keyword evidence="10" id="KW-0325">Glycoprotein</keyword>
<keyword evidence="9 12" id="KW-0720">Serine protease</keyword>
<evidence type="ECO:0000256" key="3">
    <source>
        <dbReference type="ARBA" id="ARBA00011073"/>
    </source>
</evidence>
<comment type="function">
    <text evidence="1">Required for arbuscular mycorrhiza (AM) development during AM symbiosis with AM fungi (e.g. Glomeromycota intraradices).</text>
</comment>
<dbReference type="Gene3D" id="2.60.40.2310">
    <property type="match status" value="1"/>
</dbReference>
<dbReference type="InterPro" id="IPR045051">
    <property type="entry name" value="SBT"/>
</dbReference>
<evidence type="ECO:0000256" key="1">
    <source>
        <dbReference type="ARBA" id="ARBA00002076"/>
    </source>
</evidence>
<evidence type="ECO:0000256" key="4">
    <source>
        <dbReference type="ARBA" id="ARBA00022523"/>
    </source>
</evidence>
<dbReference type="GO" id="GO:0004252">
    <property type="term" value="F:serine-type endopeptidase activity"/>
    <property type="evidence" value="ECO:0007669"/>
    <property type="project" value="UniProtKB-UniRule"/>
</dbReference>
<evidence type="ECO:0000256" key="14">
    <source>
        <dbReference type="SAM" id="Phobius"/>
    </source>
</evidence>
<feature type="active site" description="Charge relay system" evidence="11 12">
    <location>
        <position position="601"/>
    </location>
</feature>
<keyword evidence="4" id="KW-0052">Apoplast</keyword>
<evidence type="ECO:0000259" key="15">
    <source>
        <dbReference type="Pfam" id="PF00082"/>
    </source>
</evidence>
<keyword evidence="5" id="KW-0964">Secreted</keyword>
<protein>
    <submittedName>
        <fullName evidence="18">Subtilisin-like protease SBT1.1</fullName>
    </submittedName>
</protein>
<keyword evidence="7" id="KW-0732">Signal</keyword>
<evidence type="ECO:0000256" key="7">
    <source>
        <dbReference type="ARBA" id="ARBA00022729"/>
    </source>
</evidence>
<dbReference type="InterPro" id="IPR041469">
    <property type="entry name" value="Subtilisin-like_FN3"/>
</dbReference>
<dbReference type="InterPro" id="IPR034197">
    <property type="entry name" value="Peptidases_S8_3"/>
</dbReference>
<dbReference type="PRINTS" id="PR00723">
    <property type="entry name" value="SUBTILISIN"/>
</dbReference>